<dbReference type="RefSeq" id="WP_131848042.1">
    <property type="nucleotide sequence ID" value="NZ_SLXV01000006.1"/>
</dbReference>
<keyword evidence="2" id="KW-0732">Signal</keyword>
<dbReference type="PROSITE" id="PS51257">
    <property type="entry name" value="PROKAR_LIPOPROTEIN"/>
    <property type="match status" value="1"/>
</dbReference>
<feature type="compositionally biased region" description="Polar residues" evidence="1">
    <location>
        <begin position="29"/>
        <end position="60"/>
    </location>
</feature>
<proteinExistence type="predicted"/>
<dbReference type="InterPro" id="IPR014258">
    <property type="entry name" value="CAP_domain_YkwD-like"/>
</dbReference>
<dbReference type="InterPro" id="IPR014044">
    <property type="entry name" value="CAP_dom"/>
</dbReference>
<dbReference type="InterPro" id="IPR035940">
    <property type="entry name" value="CAP_sf"/>
</dbReference>
<reference evidence="4 5" key="1">
    <citation type="submission" date="2019-03" db="EMBL/GenBank/DDBJ databases">
        <title>Genomic Encyclopedia of Type Strains, Phase IV (KMG-IV): sequencing the most valuable type-strain genomes for metagenomic binning, comparative biology and taxonomic classification.</title>
        <authorList>
            <person name="Goeker M."/>
        </authorList>
    </citation>
    <scope>NUCLEOTIDE SEQUENCE [LARGE SCALE GENOMIC DNA]</scope>
    <source>
        <strain evidence="4 5">DSM 46831</strain>
    </source>
</reference>
<evidence type="ECO:0000313" key="5">
    <source>
        <dbReference type="Proteomes" id="UP000294746"/>
    </source>
</evidence>
<feature type="compositionally biased region" description="Low complexity" evidence="1">
    <location>
        <begin position="87"/>
        <end position="118"/>
    </location>
</feature>
<evidence type="ECO:0000313" key="4">
    <source>
        <dbReference type="EMBL" id="TCP69696.1"/>
    </source>
</evidence>
<gene>
    <name evidence="4" type="ORF">EDD57_10610</name>
</gene>
<comment type="caution">
    <text evidence="4">The sequence shown here is derived from an EMBL/GenBank/DDBJ whole genome shotgun (WGS) entry which is preliminary data.</text>
</comment>
<feature type="signal peptide" evidence="2">
    <location>
        <begin position="1"/>
        <end position="24"/>
    </location>
</feature>
<accession>A0A4R2S230</accession>
<dbReference type="CDD" id="cd05379">
    <property type="entry name" value="CAP_bacterial"/>
    <property type="match status" value="1"/>
</dbReference>
<dbReference type="Pfam" id="PF00188">
    <property type="entry name" value="CAP"/>
    <property type="match status" value="1"/>
</dbReference>
<dbReference type="Gene3D" id="3.40.33.10">
    <property type="entry name" value="CAP"/>
    <property type="match status" value="1"/>
</dbReference>
<evidence type="ECO:0000259" key="3">
    <source>
        <dbReference type="Pfam" id="PF00188"/>
    </source>
</evidence>
<sequence>MRRILPIVTSILIFSFVIVACTSAADSGGNKTPAASTDTSQTAPVPTETASSLSTNSSDPTKNEASSKEEEKSNNTAESNQKEKNAKPTNSPTTPKAPTTPEKSKAPTKPTAGATTPSNSALSSAENEVVRLVNIERQKAGLKPLVADTKISSVARVKSQDMIDNRYFNHQSPRYGSPFDMMSHFGIRYQTAGENIAAGQPTPAEVMKSWMNSPGHRANILSSNFTKIGVGFVKGGSYGMYWTQQFAG</sequence>
<name>A0A4R2S230_9BACL</name>
<dbReference type="PANTHER" id="PTHR31157">
    <property type="entry name" value="SCP DOMAIN-CONTAINING PROTEIN"/>
    <property type="match status" value="1"/>
</dbReference>
<dbReference type="EMBL" id="SLXV01000006">
    <property type="protein sequence ID" value="TCP69696.1"/>
    <property type="molecule type" value="Genomic_DNA"/>
</dbReference>
<dbReference type="NCBIfam" id="TIGR02909">
    <property type="entry name" value="spore_YkwD"/>
    <property type="match status" value="1"/>
</dbReference>
<feature type="chain" id="PRO_5039069153" evidence="2">
    <location>
        <begin position="25"/>
        <end position="248"/>
    </location>
</feature>
<protein>
    <submittedName>
        <fullName evidence="4">Putative YkwD family protein</fullName>
    </submittedName>
</protein>
<feature type="compositionally biased region" description="Basic and acidic residues" evidence="1">
    <location>
        <begin position="61"/>
        <end position="73"/>
    </location>
</feature>
<evidence type="ECO:0000256" key="1">
    <source>
        <dbReference type="SAM" id="MobiDB-lite"/>
    </source>
</evidence>
<feature type="domain" description="SCP" evidence="3">
    <location>
        <begin position="130"/>
        <end position="246"/>
    </location>
</feature>
<organism evidence="4 5">
    <name type="scientific">Baia soyae</name>
    <dbReference type="NCBI Taxonomy" id="1544746"/>
    <lineage>
        <taxon>Bacteria</taxon>
        <taxon>Bacillati</taxon>
        <taxon>Bacillota</taxon>
        <taxon>Bacilli</taxon>
        <taxon>Bacillales</taxon>
        <taxon>Thermoactinomycetaceae</taxon>
        <taxon>Baia</taxon>
    </lineage>
</organism>
<dbReference type="SUPFAM" id="SSF55797">
    <property type="entry name" value="PR-1-like"/>
    <property type="match status" value="1"/>
</dbReference>
<dbReference type="Proteomes" id="UP000294746">
    <property type="component" value="Unassembled WGS sequence"/>
</dbReference>
<dbReference type="OrthoDB" id="9783944at2"/>
<dbReference type="PANTHER" id="PTHR31157:SF1">
    <property type="entry name" value="SCP DOMAIN-CONTAINING PROTEIN"/>
    <property type="match status" value="1"/>
</dbReference>
<dbReference type="AlphaFoldDB" id="A0A4R2S230"/>
<keyword evidence="5" id="KW-1185">Reference proteome</keyword>
<feature type="region of interest" description="Disordered" evidence="1">
    <location>
        <begin position="25"/>
        <end position="126"/>
    </location>
</feature>
<evidence type="ECO:0000256" key="2">
    <source>
        <dbReference type="SAM" id="SignalP"/>
    </source>
</evidence>